<dbReference type="EMBL" id="ALBS01000211">
    <property type="protein sequence ID" value="EJT48176.1"/>
    <property type="molecule type" value="Genomic_DNA"/>
</dbReference>
<organism evidence="3 4">
    <name type="scientific">Trichosporon asahii var. asahii (strain ATCC 90039 / CBS 2479 / JCM 2466 / KCTC 7840 / NBRC 103889/ NCYC 2677 / UAMH 7654)</name>
    <name type="common">Yeast</name>
    <dbReference type="NCBI Taxonomy" id="1186058"/>
    <lineage>
        <taxon>Eukaryota</taxon>
        <taxon>Fungi</taxon>
        <taxon>Dikarya</taxon>
        <taxon>Basidiomycota</taxon>
        <taxon>Agaricomycotina</taxon>
        <taxon>Tremellomycetes</taxon>
        <taxon>Trichosporonales</taxon>
        <taxon>Trichosporonaceae</taxon>
        <taxon>Trichosporon</taxon>
    </lineage>
</organism>
<dbReference type="HOGENOM" id="CLU_792708_0_0_1"/>
<protein>
    <submittedName>
        <fullName evidence="3">Uncharacterized protein</fullName>
    </submittedName>
</protein>
<evidence type="ECO:0000313" key="4">
    <source>
        <dbReference type="Proteomes" id="UP000002748"/>
    </source>
</evidence>
<dbReference type="VEuPathDB" id="FungiDB:A1Q1_02880"/>
<proteinExistence type="predicted"/>
<feature type="chain" id="PRO_5003784695" evidence="2">
    <location>
        <begin position="19"/>
        <end position="350"/>
    </location>
</feature>
<keyword evidence="2" id="KW-0732">Signal</keyword>
<dbReference type="AlphaFoldDB" id="J5SYA1"/>
<gene>
    <name evidence="3" type="ORF">A1Q1_02880</name>
</gene>
<feature type="signal peptide" evidence="2">
    <location>
        <begin position="1"/>
        <end position="18"/>
    </location>
</feature>
<evidence type="ECO:0000256" key="2">
    <source>
        <dbReference type="SAM" id="SignalP"/>
    </source>
</evidence>
<evidence type="ECO:0000313" key="3">
    <source>
        <dbReference type="EMBL" id="EJT48176.1"/>
    </source>
</evidence>
<feature type="transmembrane region" description="Helical" evidence="1">
    <location>
        <begin position="167"/>
        <end position="192"/>
    </location>
</feature>
<name>J5SYA1_TRIAS</name>
<comment type="caution">
    <text evidence="3">The sequence shown here is derived from an EMBL/GenBank/DDBJ whole genome shotgun (WGS) entry which is preliminary data.</text>
</comment>
<sequence length="350" mass="36999">MRPAPAALALLLLLGTTALFILATIGAPVHKDWDMISVKLQPEAAQYGQEVEQLNVLARGGETIVQVGVLGICYQFKVIVRRVLCAVDLLACPSPTTLPAAFLPASCHAPRPSSSTIISPPTVKLDQLSNAANPSPWIAKNCTDPGLGYPFPDLPGLIIDQPDRYRALTVALVLNPLAAGLAATAATIWVFALASNLRVLAVVALIPIVLAKFAAVTAFGVNLAIVLVCISSSPRSPLPLLICHTLPLPSPATPSRPAPRLPTELTPGPPLAYLGRLPRRSVGSHRPPVLVLRRRMLHGHARIPVRGAGHAWREEEVQQAQGPQYLLATSPAAAKSAAEDPVAVFPLVFV</sequence>
<dbReference type="GeneID" id="25986393"/>
<dbReference type="RefSeq" id="XP_014179584.1">
    <property type="nucleotide sequence ID" value="XM_014324109.1"/>
</dbReference>
<dbReference type="Proteomes" id="UP000002748">
    <property type="component" value="Unassembled WGS sequence"/>
</dbReference>
<keyword evidence="1" id="KW-0472">Membrane</keyword>
<dbReference type="KEGG" id="tasa:A1Q1_02880"/>
<reference evidence="3 4" key="1">
    <citation type="journal article" date="2012" name="Eukaryot. Cell">
        <title>Draft genome sequence of CBS 2479, the standard type strain of Trichosporon asahii.</title>
        <authorList>
            <person name="Yang R.Y."/>
            <person name="Li H.T."/>
            <person name="Zhu H."/>
            <person name="Zhou G.P."/>
            <person name="Wang M."/>
            <person name="Wang L."/>
        </authorList>
    </citation>
    <scope>NUCLEOTIDE SEQUENCE [LARGE SCALE GENOMIC DNA]</scope>
    <source>
        <strain evidence="4">ATCC 90039 / CBS 2479 / JCM 2466 / KCTC 7840 / NCYC 2677 / UAMH 7654</strain>
    </source>
</reference>
<accession>J5SYA1</accession>
<evidence type="ECO:0000256" key="1">
    <source>
        <dbReference type="SAM" id="Phobius"/>
    </source>
</evidence>
<feature type="transmembrane region" description="Helical" evidence="1">
    <location>
        <begin position="199"/>
        <end position="228"/>
    </location>
</feature>
<keyword evidence="1" id="KW-0812">Transmembrane</keyword>
<keyword evidence="1" id="KW-1133">Transmembrane helix</keyword>